<keyword evidence="1" id="KW-0812">Transmembrane</keyword>
<feature type="transmembrane region" description="Helical" evidence="1">
    <location>
        <begin position="187"/>
        <end position="207"/>
    </location>
</feature>
<keyword evidence="3" id="KW-1185">Reference proteome</keyword>
<feature type="transmembrane region" description="Helical" evidence="1">
    <location>
        <begin position="446"/>
        <end position="465"/>
    </location>
</feature>
<accession>A0ABU0ZLC4</accession>
<feature type="transmembrane region" description="Helical" evidence="1">
    <location>
        <begin position="83"/>
        <end position="102"/>
    </location>
</feature>
<dbReference type="RefSeq" id="WP_308715083.1">
    <property type="nucleotide sequence ID" value="NZ_JAVHUY010000025.1"/>
</dbReference>
<feature type="transmembrane region" description="Helical" evidence="1">
    <location>
        <begin position="404"/>
        <end position="426"/>
    </location>
</feature>
<evidence type="ECO:0000313" key="2">
    <source>
        <dbReference type="EMBL" id="MDQ7907810.1"/>
    </source>
</evidence>
<dbReference type="EMBL" id="JAVHUY010000025">
    <property type="protein sequence ID" value="MDQ7907810.1"/>
    <property type="molecule type" value="Genomic_DNA"/>
</dbReference>
<feature type="transmembrane region" description="Helical" evidence="1">
    <location>
        <begin position="159"/>
        <end position="180"/>
    </location>
</feature>
<keyword evidence="1" id="KW-0472">Membrane</keyword>
<feature type="transmembrane region" description="Helical" evidence="1">
    <location>
        <begin position="304"/>
        <end position="322"/>
    </location>
</feature>
<dbReference type="Proteomes" id="UP001230908">
    <property type="component" value="Unassembled WGS sequence"/>
</dbReference>
<feature type="transmembrane region" description="Helical" evidence="1">
    <location>
        <begin position="353"/>
        <end position="371"/>
    </location>
</feature>
<feature type="transmembrane region" description="Helical" evidence="1">
    <location>
        <begin position="22"/>
        <end position="40"/>
    </location>
</feature>
<evidence type="ECO:0000256" key="1">
    <source>
        <dbReference type="SAM" id="Phobius"/>
    </source>
</evidence>
<organism evidence="2 3">
    <name type="scientific">Phytohabitans maris</name>
    <dbReference type="NCBI Taxonomy" id="3071409"/>
    <lineage>
        <taxon>Bacteria</taxon>
        <taxon>Bacillati</taxon>
        <taxon>Actinomycetota</taxon>
        <taxon>Actinomycetes</taxon>
        <taxon>Micromonosporales</taxon>
        <taxon>Micromonosporaceae</taxon>
    </lineage>
</organism>
<gene>
    <name evidence="2" type="ORF">RB614_25130</name>
</gene>
<evidence type="ECO:0000313" key="3">
    <source>
        <dbReference type="Proteomes" id="UP001230908"/>
    </source>
</evidence>
<sequence>MSAFVGTARLVRLAIRRDRIQLPLWIIGTLLFVPTVIASLRDRFPTEADRIEVLRAAVESPALLVMRTVPTGTSEGAMAMFQMLGYLPVVTGLMSTLAVVRHTRQNEETGRAEMLGATVVGRYAELTAALIVAAGANVVLGGLFGLALLGYGLPAAGSFAAGAGIAAAGVAFAGIAAVAAQITQSARAANGIAAAVVGVAFLVRGFGDALGQVQPNGYVMRSAWPAWLSPIGWVTEIRPYAGDRWWVLLLPLACFAASVAVAFALTVRRDVGMGMIADRRGPAQASPALLSPLGLAWRLQRGTLLGWGVAMAAFGVAVGSLATSVPGALGENEGGAETITKLAGGSSADLTDAFFAAMITFYGAMAAAYVVQALMRPRIEEAGGAGEAVLATGTGRLTWLVSHLAVSVAGAALLLLVSGLATGIVAGLDGGEAAGRVGQLTGAALMQLPAALVLVGFTVVAFGLLPRLTIGLAWAAYTICLIVGQLGELLGLPQWARDISPFTHVPAVPAATATAAPLIALSAVAVALGAAGLALFRRRDLAL</sequence>
<feature type="transmembrane region" description="Helical" evidence="1">
    <location>
        <begin position="515"/>
        <end position="536"/>
    </location>
</feature>
<feature type="transmembrane region" description="Helical" evidence="1">
    <location>
        <begin position="472"/>
        <end position="495"/>
    </location>
</feature>
<name>A0ABU0ZLC4_9ACTN</name>
<dbReference type="PRINTS" id="PR00173">
    <property type="entry name" value="EDTRNSPORT"/>
</dbReference>
<feature type="transmembrane region" description="Helical" evidence="1">
    <location>
        <begin position="123"/>
        <end position="153"/>
    </location>
</feature>
<reference evidence="2 3" key="1">
    <citation type="submission" date="2023-08" db="EMBL/GenBank/DDBJ databases">
        <title>Phytohabitans sansha sp. nov., isolated from marine sediment.</title>
        <authorList>
            <person name="Zhao Y."/>
            <person name="Yi K."/>
        </authorList>
    </citation>
    <scope>NUCLEOTIDE SEQUENCE [LARGE SCALE GENOMIC DNA]</scope>
    <source>
        <strain evidence="2 3">ZYX-F-186</strain>
    </source>
</reference>
<feature type="transmembrane region" description="Helical" evidence="1">
    <location>
        <begin position="245"/>
        <end position="267"/>
    </location>
</feature>
<comment type="caution">
    <text evidence="2">The sequence shown here is derived from an EMBL/GenBank/DDBJ whole genome shotgun (WGS) entry which is preliminary data.</text>
</comment>
<proteinExistence type="predicted"/>
<protein>
    <submittedName>
        <fullName evidence="2">Anibiotic ABC transporter</fullName>
    </submittedName>
</protein>
<keyword evidence="1" id="KW-1133">Transmembrane helix</keyword>